<dbReference type="GO" id="GO:0009626">
    <property type="term" value="P:plant-type hypersensitive response"/>
    <property type="evidence" value="ECO:0007669"/>
    <property type="project" value="UniProtKB-KW"/>
</dbReference>
<evidence type="ECO:0000256" key="5">
    <source>
        <dbReference type="ARBA" id="ARBA00022737"/>
    </source>
</evidence>
<dbReference type="InterPro" id="IPR044974">
    <property type="entry name" value="Disease_R_plants"/>
</dbReference>
<dbReference type="PANTHER" id="PTHR23155:SF1152">
    <property type="entry name" value="AAA+ ATPASE DOMAIN-CONTAINING PROTEIN"/>
    <property type="match status" value="1"/>
</dbReference>
<evidence type="ECO:0000256" key="6">
    <source>
        <dbReference type="ARBA" id="ARBA00022821"/>
    </source>
</evidence>
<feature type="domain" description="Disease resistance R13L4/SHOC-2-like LRR" evidence="8">
    <location>
        <begin position="694"/>
        <end position="947"/>
    </location>
</feature>
<evidence type="ECO:0000313" key="10">
    <source>
        <dbReference type="Proteomes" id="UP001632038"/>
    </source>
</evidence>
<dbReference type="Gene3D" id="1.20.5.4130">
    <property type="match status" value="1"/>
</dbReference>
<dbReference type="InterPro" id="IPR055414">
    <property type="entry name" value="LRR_R13L4/SHOC2-like"/>
</dbReference>
<keyword evidence="3" id="KW-0433">Leucine-rich repeat</keyword>
<dbReference type="AlphaFoldDB" id="A0ABD3BKU4"/>
<evidence type="ECO:0000256" key="4">
    <source>
        <dbReference type="ARBA" id="ARBA00022667"/>
    </source>
</evidence>
<dbReference type="Gene3D" id="3.40.50.300">
    <property type="entry name" value="P-loop containing nucleotide triphosphate hydrolases"/>
    <property type="match status" value="1"/>
</dbReference>
<proteinExistence type="inferred from homology"/>
<dbReference type="Proteomes" id="UP001632038">
    <property type="component" value="Unassembled WGS sequence"/>
</dbReference>
<evidence type="ECO:0000256" key="3">
    <source>
        <dbReference type="ARBA" id="ARBA00022614"/>
    </source>
</evidence>
<dbReference type="PRINTS" id="PR00364">
    <property type="entry name" value="DISEASERSIST"/>
</dbReference>
<dbReference type="Pfam" id="PF00931">
    <property type="entry name" value="NB-ARC"/>
    <property type="match status" value="1"/>
</dbReference>
<keyword evidence="4" id="KW-0381">Hypersensitive response</keyword>
<evidence type="ECO:0000259" key="8">
    <source>
        <dbReference type="Pfam" id="PF23598"/>
    </source>
</evidence>
<sequence length="996" mass="115056">MASYAALSSLQHTIDWLRSSSHRISIPNSSSETLESAYKETLFFQHFLFSLNYNMDNSWDYWVGACDDPTIGPHFSTHFRAEHQILQFSDNHLRPLHVFIIDNIFLPSLDGLDVDEQLIREAVHRLGDVVRILESIFDDSHMFVVQMEDEINLVIETLVKINEHYEEDEEESGPLPEEFLRTIALKLLEFKIYGNKVLEDFLQKLSRYRSTTSSDKLNALDGQIREAASKLEDKLESEFILQSHDSHQPSLISLDLHKVNSDIHLYTESMKNLKEIYVNELFDGCKEDADEYDYNRDNDDVTLRICPKMIGYYDEFRKIKDDLMTNNSRLIFVIVLVGMPGIGKTTLAAKLFDDPSIKSRFDRRVWVDVGPTFHLEKIRLYIQAQMLREGDEKLNGSFIVLDDVWEKNVNGFLEKILPIYDGVGIRVLLTSRLKSSTVLGHNYEYRFHDMRFLDKEESWDLLRHKVFSDQECYSWPRQFEKAGKKIAENCEGLPLTIVTIANLISEPAKNTLEDWNKLADKENLIFVDAYDQMSNILRPSYNFLPKYMEACFLYMGVFPQNHEITRSKLNELWIVEGFIHLEDLDAIIYELVGNNLLLTHQRRFDYDMKTCSFHSSFWHLCRREASKNKFSHAIKSKRDGLSQSMKSQRRLCIHNTNIFGIKDVHESIASVSTARSLLCSGPPHQYPVPICFGRLTLLRVVDARDVRFYEFPIEVLKLALLRYLALTCYGDLPRSISGLWNLQFLIVRQDTSIITPSRSYLPNEIWEMKKLKHLHITGRDLPDPCGARLPNLVTLLGFSPHSCTKTIFHGLPNVTKLGILIESIPGNSYNPFDHISHLDKLESLKCIAVNPFPSNALLHSIFPTSLVKLSLSGFGFSWEEMSVIASLPNLEVLKLRFYAFRGPEWVTRDGDFPMLRFLLIEDTDLVRWIDTGTQSCPCLEQLKFKHCYKLQEIPREIVDIALRSIELEYCNPLAVACAESITEDQLTDVVVRHLGS</sequence>
<dbReference type="SUPFAM" id="SSF52540">
    <property type="entry name" value="P-loop containing nucleoside triphosphate hydrolases"/>
    <property type="match status" value="1"/>
</dbReference>
<dbReference type="EMBL" id="JAVIJP010000081">
    <property type="protein sequence ID" value="KAL3618075.1"/>
    <property type="molecule type" value="Genomic_DNA"/>
</dbReference>
<dbReference type="InterPro" id="IPR027417">
    <property type="entry name" value="P-loop_NTPase"/>
</dbReference>
<dbReference type="Gene3D" id="1.10.8.430">
    <property type="entry name" value="Helical domain of apoptotic protease-activating factors"/>
    <property type="match status" value="1"/>
</dbReference>
<reference evidence="10" key="1">
    <citation type="journal article" date="2024" name="IScience">
        <title>Strigolactones Initiate the Formation of Haustorium-like Structures in Castilleja.</title>
        <authorList>
            <person name="Buerger M."/>
            <person name="Peterson D."/>
            <person name="Chory J."/>
        </authorList>
    </citation>
    <scope>NUCLEOTIDE SEQUENCE [LARGE SCALE GENOMIC DNA]</scope>
</reference>
<gene>
    <name evidence="9" type="ORF">CASFOL_038396</name>
</gene>
<comment type="function">
    <text evidence="1">Confers resistance to late blight (Phytophthora infestans) races carrying the avirulence gene Avr1. Resistance proteins guard the plant against pathogens that contain an appropriate avirulence protein via an indirect interaction with this avirulence protein. That triggers a defense system including the hypersensitive response, which restricts the pathogen growth.</text>
</comment>
<dbReference type="InterPro" id="IPR002182">
    <property type="entry name" value="NB-ARC"/>
</dbReference>
<dbReference type="PANTHER" id="PTHR23155">
    <property type="entry name" value="DISEASE RESISTANCE PROTEIN RP"/>
    <property type="match status" value="1"/>
</dbReference>
<dbReference type="InterPro" id="IPR036388">
    <property type="entry name" value="WH-like_DNA-bd_sf"/>
</dbReference>
<keyword evidence="6" id="KW-0611">Plant defense</keyword>
<evidence type="ECO:0000259" key="7">
    <source>
        <dbReference type="Pfam" id="PF00931"/>
    </source>
</evidence>
<dbReference type="Gene3D" id="1.10.10.10">
    <property type="entry name" value="Winged helix-like DNA-binding domain superfamily/Winged helix DNA-binding domain"/>
    <property type="match status" value="1"/>
</dbReference>
<evidence type="ECO:0008006" key="11">
    <source>
        <dbReference type="Google" id="ProtNLM"/>
    </source>
</evidence>
<evidence type="ECO:0000256" key="2">
    <source>
        <dbReference type="ARBA" id="ARBA00008894"/>
    </source>
</evidence>
<dbReference type="InterPro" id="IPR042197">
    <property type="entry name" value="Apaf_helical"/>
</dbReference>
<keyword evidence="10" id="KW-1185">Reference proteome</keyword>
<comment type="caution">
    <text evidence="9">The sequence shown here is derived from an EMBL/GenBank/DDBJ whole genome shotgun (WGS) entry which is preliminary data.</text>
</comment>
<accession>A0ABD3BKU4</accession>
<evidence type="ECO:0000313" key="9">
    <source>
        <dbReference type="EMBL" id="KAL3618075.1"/>
    </source>
</evidence>
<evidence type="ECO:0000256" key="1">
    <source>
        <dbReference type="ARBA" id="ARBA00002074"/>
    </source>
</evidence>
<comment type="similarity">
    <text evidence="2">Belongs to the disease resistance NB-LRR family.</text>
</comment>
<dbReference type="InterPro" id="IPR032675">
    <property type="entry name" value="LRR_dom_sf"/>
</dbReference>
<feature type="domain" description="NB-ARC" evidence="7">
    <location>
        <begin position="316"/>
        <end position="470"/>
    </location>
</feature>
<name>A0ABD3BKU4_9LAMI</name>
<organism evidence="9 10">
    <name type="scientific">Castilleja foliolosa</name>
    <dbReference type="NCBI Taxonomy" id="1961234"/>
    <lineage>
        <taxon>Eukaryota</taxon>
        <taxon>Viridiplantae</taxon>
        <taxon>Streptophyta</taxon>
        <taxon>Embryophyta</taxon>
        <taxon>Tracheophyta</taxon>
        <taxon>Spermatophyta</taxon>
        <taxon>Magnoliopsida</taxon>
        <taxon>eudicotyledons</taxon>
        <taxon>Gunneridae</taxon>
        <taxon>Pentapetalae</taxon>
        <taxon>asterids</taxon>
        <taxon>lamiids</taxon>
        <taxon>Lamiales</taxon>
        <taxon>Orobanchaceae</taxon>
        <taxon>Pedicularideae</taxon>
        <taxon>Castillejinae</taxon>
        <taxon>Castilleja</taxon>
    </lineage>
</organism>
<dbReference type="Pfam" id="PF23598">
    <property type="entry name" value="LRR_14"/>
    <property type="match status" value="1"/>
</dbReference>
<protein>
    <recommendedName>
        <fullName evidence="11">NB-ARC domain-containing protein</fullName>
    </recommendedName>
</protein>
<dbReference type="GO" id="GO:0005737">
    <property type="term" value="C:cytoplasm"/>
    <property type="evidence" value="ECO:0007669"/>
    <property type="project" value="UniProtKB-SubCell"/>
</dbReference>
<keyword evidence="5" id="KW-0677">Repeat</keyword>
<dbReference type="Gene3D" id="3.80.10.10">
    <property type="entry name" value="Ribonuclease Inhibitor"/>
    <property type="match status" value="1"/>
</dbReference>
<dbReference type="SUPFAM" id="SSF52058">
    <property type="entry name" value="L domain-like"/>
    <property type="match status" value="1"/>
</dbReference>